<dbReference type="InterPro" id="IPR001650">
    <property type="entry name" value="Helicase_C-like"/>
</dbReference>
<accession>A0A6M3KU30</accession>
<dbReference type="GO" id="GO:0004386">
    <property type="term" value="F:helicase activity"/>
    <property type="evidence" value="ECO:0007669"/>
    <property type="project" value="UniProtKB-KW"/>
</dbReference>
<reference evidence="2" key="1">
    <citation type="submission" date="2020-03" db="EMBL/GenBank/DDBJ databases">
        <title>The deep terrestrial virosphere.</title>
        <authorList>
            <person name="Holmfeldt K."/>
            <person name="Nilsson E."/>
            <person name="Simone D."/>
            <person name="Lopez-Fernandez M."/>
            <person name="Wu X."/>
            <person name="de Brujin I."/>
            <person name="Lundin D."/>
            <person name="Andersson A."/>
            <person name="Bertilsson S."/>
            <person name="Dopson M."/>
        </authorList>
    </citation>
    <scope>NUCLEOTIDE SEQUENCE</scope>
    <source>
        <strain evidence="2">MM415B02193</strain>
    </source>
</reference>
<dbReference type="PANTHER" id="PTHR47396">
    <property type="entry name" value="TYPE I RESTRICTION ENZYME ECOKI R PROTEIN"/>
    <property type="match status" value="1"/>
</dbReference>
<dbReference type="Gene3D" id="3.40.50.300">
    <property type="entry name" value="P-loop containing nucleotide triphosphate hydrolases"/>
    <property type="match status" value="1"/>
</dbReference>
<dbReference type="EMBL" id="MT142587">
    <property type="protein sequence ID" value="QJA85653.1"/>
    <property type="molecule type" value="Genomic_DNA"/>
</dbReference>
<dbReference type="InterPro" id="IPR027417">
    <property type="entry name" value="P-loop_NTPase"/>
</dbReference>
<keyword evidence="2" id="KW-0347">Helicase</keyword>
<keyword evidence="2" id="KW-0547">Nucleotide-binding</keyword>
<dbReference type="SUPFAM" id="SSF52540">
    <property type="entry name" value="P-loop containing nucleoside triphosphate hydrolases"/>
    <property type="match status" value="1"/>
</dbReference>
<dbReference type="SMART" id="SM00490">
    <property type="entry name" value="HELICc"/>
    <property type="match status" value="1"/>
</dbReference>
<dbReference type="InterPro" id="IPR050742">
    <property type="entry name" value="Helicase_Restrict-Modif_Enz"/>
</dbReference>
<proteinExistence type="predicted"/>
<protein>
    <submittedName>
        <fullName evidence="2">Putative helicase</fullName>
    </submittedName>
</protein>
<gene>
    <name evidence="2" type="ORF">MM415B02193_0008</name>
</gene>
<name>A0A6M3KU30_9ZZZZ</name>
<dbReference type="GO" id="GO:0005829">
    <property type="term" value="C:cytosol"/>
    <property type="evidence" value="ECO:0007669"/>
    <property type="project" value="TreeGrafter"/>
</dbReference>
<evidence type="ECO:0000313" key="2">
    <source>
        <dbReference type="EMBL" id="QJA85653.1"/>
    </source>
</evidence>
<dbReference type="Pfam" id="PF00271">
    <property type="entry name" value="Helicase_C"/>
    <property type="match status" value="1"/>
</dbReference>
<sequence>MSMEGLLGPVIGELTIQEGIERNVLAKPKVIIKKLPDNPSLAEKRSYQDTYHYGVVNNRALNRQVVLDAIEDSKDGPVLILVTEIEHGQNIMDMARNIYNRDFTFVRGGTEKDQREIIRQMMISGKTDVVVATAVFKKGLDVPNISSVILAFGGKSNAQTIQAIGRGTRNVEGDKEFVIIRDYFISNNVHLIKHFGHRLCLYMEEGWL</sequence>
<evidence type="ECO:0000259" key="1">
    <source>
        <dbReference type="PROSITE" id="PS51194"/>
    </source>
</evidence>
<dbReference type="AlphaFoldDB" id="A0A6M3KU30"/>
<dbReference type="PANTHER" id="PTHR47396:SF1">
    <property type="entry name" value="ATP-DEPENDENT HELICASE IRC3-RELATED"/>
    <property type="match status" value="1"/>
</dbReference>
<keyword evidence="2" id="KW-0378">Hydrolase</keyword>
<organism evidence="2">
    <name type="scientific">viral metagenome</name>
    <dbReference type="NCBI Taxonomy" id="1070528"/>
    <lineage>
        <taxon>unclassified sequences</taxon>
        <taxon>metagenomes</taxon>
        <taxon>organismal metagenomes</taxon>
    </lineage>
</organism>
<keyword evidence="2" id="KW-0067">ATP-binding</keyword>
<feature type="domain" description="Helicase C-terminal" evidence="1">
    <location>
        <begin position="62"/>
        <end position="208"/>
    </location>
</feature>
<dbReference type="PROSITE" id="PS51194">
    <property type="entry name" value="HELICASE_CTER"/>
    <property type="match status" value="1"/>
</dbReference>